<evidence type="ECO:0000313" key="2">
    <source>
        <dbReference type="EMBL" id="CAF1257565.1"/>
    </source>
</evidence>
<dbReference type="EMBL" id="CAJOBC010017249">
    <property type="protein sequence ID" value="CAF4031997.1"/>
    <property type="molecule type" value="Genomic_DNA"/>
</dbReference>
<reference evidence="2" key="1">
    <citation type="submission" date="2021-02" db="EMBL/GenBank/DDBJ databases">
        <authorList>
            <person name="Nowell W R."/>
        </authorList>
    </citation>
    <scope>NUCLEOTIDE SEQUENCE</scope>
</reference>
<dbReference type="AlphaFoldDB" id="A0A815ACK2"/>
<organism evidence="2 4">
    <name type="scientific">Didymodactylos carnosus</name>
    <dbReference type="NCBI Taxonomy" id="1234261"/>
    <lineage>
        <taxon>Eukaryota</taxon>
        <taxon>Metazoa</taxon>
        <taxon>Spiralia</taxon>
        <taxon>Gnathifera</taxon>
        <taxon>Rotifera</taxon>
        <taxon>Eurotatoria</taxon>
        <taxon>Bdelloidea</taxon>
        <taxon>Philodinida</taxon>
        <taxon>Philodinidae</taxon>
        <taxon>Didymodactylos</taxon>
    </lineage>
</organism>
<sequence length="1007" mass="114747">QTSVYPSTAIPISPSPFNNTSFYSRQRSSPESTIPSQQTHILIEMRESTPKINFLCLCVCLCRLGGVVHERPDVVLTILIEDMNQMVESFQIGLAAKTATLIDNTQNRHQQIKLLQEHWNKLSINKRGCGFYTKQPEDYIMNHMTSSLANPPVINDNLSLPQLLPEWLNCAVTLLLSMESIRRRTLSTQSNLSPLLKEIAIFIDHYCTGLYEKKIKRKETTKAMKTQFAVGIGCVSDDPYEQMQTILKQILLPIINSQLQAIKWYYCTNCGIKLRVLVVYKYIPINVINGQLSLERELTSFFHGAASDRHCKKCSDIMVRRMQVLNWPDVLILTINDQTTTTIKRCEGADLCELYAHSQVIILERVRRSLDVNMINPIIRCCSTGFTDDGCDFVDGSCESLFDAVHAIENNPSLKRIKELLSSDVSTSFVCAHCGKHSESLLCRKQQIYLYQKKNANATADDHVAIPITTNLHETNGDCSLCGCSLNNDIMLDIYSQRHYHSPKILSYLLQTIAYDEFLELNVELNDAEGNIIHYQPHALLLLLISRFTDSITVLKLEKRNDFYSYKTNPYTQKTKCTNAEIADCFCTSSKSIMIIIINLLFFLLLSFRESVTNNDFDRLPTPPVNYRYFAEVDQTYKILGSCSEVKTTAPMSRCILKIVHKYKPKYLSFAFAEELVGTGIVIYKSIDNDEPYVIILTAFHIVVPQLDLSLSTFMKISFLMICVAIAPVIIYYSSIVYQHLCKILCGLILYIIICSCLVYYVLLVIYPFLLNSSFQITLLSDNKINIRSEALQIYCELISSNFVLSYTWWDDIGLIKCSNIQTNTFRYLEECKPILHNIQSTSHSSINITGYVDRAPLSFDLIIDPFFSSVIPLMSISTINGKTPSNLLHIQKFMNCTGKLRLIDGRKIYIDTPSTYGFSGGPCFFTSNADEWGFDGLLTGASRLWNIKIINNCFVKIMLSEQLTYYGIKSALKRRKLKVNHSNERLNKRFKTSIDDQQVFQTTIEN</sequence>
<feature type="non-terminal residue" evidence="2">
    <location>
        <position position="1"/>
    </location>
</feature>
<keyword evidence="1" id="KW-0812">Transmembrane</keyword>
<feature type="transmembrane region" description="Helical" evidence="1">
    <location>
        <begin position="718"/>
        <end position="736"/>
    </location>
</feature>
<evidence type="ECO:0000313" key="4">
    <source>
        <dbReference type="Proteomes" id="UP000663829"/>
    </source>
</evidence>
<keyword evidence="1" id="KW-1133">Transmembrane helix</keyword>
<proteinExistence type="predicted"/>
<keyword evidence="4" id="KW-1185">Reference proteome</keyword>
<feature type="transmembrane region" description="Helical" evidence="1">
    <location>
        <begin position="748"/>
        <end position="771"/>
    </location>
</feature>
<gene>
    <name evidence="2" type="ORF">GPM918_LOCUS26441</name>
    <name evidence="3" type="ORF">SRO942_LOCUS26594</name>
</gene>
<keyword evidence="1" id="KW-0472">Membrane</keyword>
<evidence type="ECO:0000313" key="3">
    <source>
        <dbReference type="EMBL" id="CAF4031997.1"/>
    </source>
</evidence>
<evidence type="ECO:0000256" key="1">
    <source>
        <dbReference type="SAM" id="Phobius"/>
    </source>
</evidence>
<dbReference type="OrthoDB" id="10018159at2759"/>
<comment type="caution">
    <text evidence="2">The sequence shown here is derived from an EMBL/GenBank/DDBJ whole genome shotgun (WGS) entry which is preliminary data.</text>
</comment>
<dbReference type="Proteomes" id="UP000681722">
    <property type="component" value="Unassembled WGS sequence"/>
</dbReference>
<accession>A0A815ACK2</accession>
<dbReference type="Proteomes" id="UP000663829">
    <property type="component" value="Unassembled WGS sequence"/>
</dbReference>
<name>A0A815ACK2_9BILA</name>
<dbReference type="EMBL" id="CAJNOQ010010654">
    <property type="protein sequence ID" value="CAF1257565.1"/>
    <property type="molecule type" value="Genomic_DNA"/>
</dbReference>
<protein>
    <submittedName>
        <fullName evidence="2">Uncharacterized protein</fullName>
    </submittedName>
</protein>